<keyword evidence="2" id="KW-1185">Reference proteome</keyword>
<protein>
    <submittedName>
        <fullName evidence="1">Uncharacterized protein</fullName>
    </submittedName>
</protein>
<evidence type="ECO:0000313" key="2">
    <source>
        <dbReference type="Proteomes" id="UP001596333"/>
    </source>
</evidence>
<name>A0ABD5UJD8_9EURY</name>
<accession>A0ABD5UJD8</accession>
<gene>
    <name evidence="1" type="ORF">ACFQEY_02395</name>
</gene>
<evidence type="ECO:0000313" key="1">
    <source>
        <dbReference type="EMBL" id="MFC6887908.1"/>
    </source>
</evidence>
<proteinExistence type="predicted"/>
<dbReference type="Proteomes" id="UP001596333">
    <property type="component" value="Unassembled WGS sequence"/>
</dbReference>
<comment type="caution">
    <text evidence="1">The sequence shown here is derived from an EMBL/GenBank/DDBJ whole genome shotgun (WGS) entry which is preliminary data.</text>
</comment>
<dbReference type="EMBL" id="JBHSXI010000001">
    <property type="protein sequence ID" value="MFC6887908.1"/>
    <property type="molecule type" value="Genomic_DNA"/>
</dbReference>
<dbReference type="AlphaFoldDB" id="A0ABD5UJD8"/>
<organism evidence="1 2">
    <name type="scientific">Halorubrum trueperi</name>
    <dbReference type="NCBI Taxonomy" id="2004704"/>
    <lineage>
        <taxon>Archaea</taxon>
        <taxon>Methanobacteriati</taxon>
        <taxon>Methanobacteriota</taxon>
        <taxon>Stenosarchaea group</taxon>
        <taxon>Halobacteria</taxon>
        <taxon>Halobacteriales</taxon>
        <taxon>Haloferacaceae</taxon>
        <taxon>Halorubrum</taxon>
    </lineage>
</organism>
<reference evidence="1 2" key="1">
    <citation type="journal article" date="2019" name="Int. J. Syst. Evol. Microbiol.">
        <title>The Global Catalogue of Microorganisms (GCM) 10K type strain sequencing project: providing services to taxonomists for standard genome sequencing and annotation.</title>
        <authorList>
            <consortium name="The Broad Institute Genomics Platform"/>
            <consortium name="The Broad Institute Genome Sequencing Center for Infectious Disease"/>
            <person name="Wu L."/>
            <person name="Ma J."/>
        </authorList>
    </citation>
    <scope>NUCLEOTIDE SEQUENCE [LARGE SCALE GENOMIC DNA]</scope>
    <source>
        <strain evidence="1 2">Y73</strain>
    </source>
</reference>
<dbReference type="RefSeq" id="WP_379764430.1">
    <property type="nucleotide sequence ID" value="NZ_JBHSXI010000001.1"/>
</dbReference>
<sequence length="135" mass="14453">MFSTRLPSIPVRADAEIVDGRTTMAASGDASLYVAAPEQRPLGSGETHLQLKVAGDGTETVVELDADALQQLVDAIEEARESHEPVSETFDPADYDDVQEALEAAPDGYDIEGIIDHFDPVLGESEENEEVPADV</sequence>